<dbReference type="VEuPathDB" id="VectorBase:HLOH_058647"/>
<gene>
    <name evidence="2" type="ORF">HPB48_005624</name>
</gene>
<comment type="caution">
    <text evidence="2">The sequence shown here is derived from an EMBL/GenBank/DDBJ whole genome shotgun (WGS) entry which is preliminary data.</text>
</comment>
<evidence type="ECO:0000256" key="1">
    <source>
        <dbReference type="SAM" id="MobiDB-lite"/>
    </source>
</evidence>
<evidence type="ECO:0000313" key="3">
    <source>
        <dbReference type="Proteomes" id="UP000821853"/>
    </source>
</evidence>
<sequence>MISFSSRWILARAGLPPAPDMAARWLAALLAGEQATRLIGLQEHPPLPRALRTSYAVTAQTGRLLVVVIFFIAHYPFGTAQTRSLTRFYFLNDRKKAPRPAGSILNIRLFLPPSSSLRSYPFGVRSDHVGCVRDPREHSRPTLRGAGFSAGLHPRRLLGDRRWTHAPQRNSRRSLVKHESAGTEAAREVIYKGATRSLQATENTTRSSRARQSSSSRASRPDKPLAPVT</sequence>
<feature type="region of interest" description="Disordered" evidence="1">
    <location>
        <begin position="159"/>
        <end position="229"/>
    </location>
</feature>
<proteinExistence type="predicted"/>
<dbReference type="EMBL" id="JABSTR010000006">
    <property type="protein sequence ID" value="KAH9374304.1"/>
    <property type="molecule type" value="Genomic_DNA"/>
</dbReference>
<dbReference type="AlphaFoldDB" id="A0A9J6GIA7"/>
<reference evidence="2 3" key="1">
    <citation type="journal article" date="2020" name="Cell">
        <title>Large-Scale Comparative Analyses of Tick Genomes Elucidate Their Genetic Diversity and Vector Capacities.</title>
        <authorList>
            <consortium name="Tick Genome and Microbiome Consortium (TIGMIC)"/>
            <person name="Jia N."/>
            <person name="Wang J."/>
            <person name="Shi W."/>
            <person name="Du L."/>
            <person name="Sun Y."/>
            <person name="Zhan W."/>
            <person name="Jiang J.F."/>
            <person name="Wang Q."/>
            <person name="Zhang B."/>
            <person name="Ji P."/>
            <person name="Bell-Sakyi L."/>
            <person name="Cui X.M."/>
            <person name="Yuan T.T."/>
            <person name="Jiang B.G."/>
            <person name="Yang W.F."/>
            <person name="Lam T.T."/>
            <person name="Chang Q.C."/>
            <person name="Ding S.J."/>
            <person name="Wang X.J."/>
            <person name="Zhu J.G."/>
            <person name="Ruan X.D."/>
            <person name="Zhao L."/>
            <person name="Wei J.T."/>
            <person name="Ye R.Z."/>
            <person name="Que T.C."/>
            <person name="Du C.H."/>
            <person name="Zhou Y.H."/>
            <person name="Cheng J.X."/>
            <person name="Dai P.F."/>
            <person name="Guo W.B."/>
            <person name="Han X.H."/>
            <person name="Huang E.J."/>
            <person name="Li L.F."/>
            <person name="Wei W."/>
            <person name="Gao Y.C."/>
            <person name="Liu J.Z."/>
            <person name="Shao H.Z."/>
            <person name="Wang X."/>
            <person name="Wang C.C."/>
            <person name="Yang T.C."/>
            <person name="Huo Q.B."/>
            <person name="Li W."/>
            <person name="Chen H.Y."/>
            <person name="Chen S.E."/>
            <person name="Zhou L.G."/>
            <person name="Ni X.B."/>
            <person name="Tian J.H."/>
            <person name="Sheng Y."/>
            <person name="Liu T."/>
            <person name="Pan Y.S."/>
            <person name="Xia L.Y."/>
            <person name="Li J."/>
            <person name="Zhao F."/>
            <person name="Cao W.C."/>
        </authorList>
    </citation>
    <scope>NUCLEOTIDE SEQUENCE [LARGE SCALE GENOMIC DNA]</scope>
    <source>
        <strain evidence="2">HaeL-2018</strain>
    </source>
</reference>
<feature type="compositionally biased region" description="Polar residues" evidence="1">
    <location>
        <begin position="196"/>
        <end position="205"/>
    </location>
</feature>
<name>A0A9J6GIA7_HAELO</name>
<protein>
    <submittedName>
        <fullName evidence="2">Uncharacterized protein</fullName>
    </submittedName>
</protein>
<accession>A0A9J6GIA7</accession>
<keyword evidence="3" id="KW-1185">Reference proteome</keyword>
<dbReference type="Proteomes" id="UP000821853">
    <property type="component" value="Chromosome 4"/>
</dbReference>
<organism evidence="2 3">
    <name type="scientific">Haemaphysalis longicornis</name>
    <name type="common">Bush tick</name>
    <dbReference type="NCBI Taxonomy" id="44386"/>
    <lineage>
        <taxon>Eukaryota</taxon>
        <taxon>Metazoa</taxon>
        <taxon>Ecdysozoa</taxon>
        <taxon>Arthropoda</taxon>
        <taxon>Chelicerata</taxon>
        <taxon>Arachnida</taxon>
        <taxon>Acari</taxon>
        <taxon>Parasitiformes</taxon>
        <taxon>Ixodida</taxon>
        <taxon>Ixodoidea</taxon>
        <taxon>Ixodidae</taxon>
        <taxon>Haemaphysalinae</taxon>
        <taxon>Haemaphysalis</taxon>
    </lineage>
</organism>
<feature type="compositionally biased region" description="Basic and acidic residues" evidence="1">
    <location>
        <begin position="176"/>
        <end position="190"/>
    </location>
</feature>
<feature type="compositionally biased region" description="Low complexity" evidence="1">
    <location>
        <begin position="206"/>
        <end position="218"/>
    </location>
</feature>
<evidence type="ECO:0000313" key="2">
    <source>
        <dbReference type="EMBL" id="KAH9374304.1"/>
    </source>
</evidence>